<accession>A0A6N6MDV9</accession>
<dbReference type="PANTHER" id="PTHR30372">
    <property type="entry name" value="LIPID-A-DISACCHARIDE SYNTHASE"/>
    <property type="match status" value="1"/>
</dbReference>
<dbReference type="Proteomes" id="UP000441333">
    <property type="component" value="Unassembled WGS sequence"/>
</dbReference>
<organism evidence="11 12">
    <name type="scientific">Pseudotamlana haliotis</name>
    <dbReference type="NCBI Taxonomy" id="2614804"/>
    <lineage>
        <taxon>Bacteria</taxon>
        <taxon>Pseudomonadati</taxon>
        <taxon>Bacteroidota</taxon>
        <taxon>Flavobacteriia</taxon>
        <taxon>Flavobacteriales</taxon>
        <taxon>Flavobacteriaceae</taxon>
        <taxon>Pseudotamlana</taxon>
    </lineage>
</organism>
<dbReference type="NCBIfam" id="TIGR00215">
    <property type="entry name" value="lpxB"/>
    <property type="match status" value="1"/>
</dbReference>
<reference evidence="11 12" key="1">
    <citation type="submission" date="2019-09" db="EMBL/GenBank/DDBJ databases">
        <authorList>
            <person name="Cao W.R."/>
        </authorList>
    </citation>
    <scope>NUCLEOTIDE SEQUENCE [LARGE SCALE GENOMIC DNA]</scope>
    <source>
        <strain evidence="11 12">B1N29</strain>
    </source>
</reference>
<name>A0A6N6MDV9_9FLAO</name>
<evidence type="ECO:0000256" key="10">
    <source>
        <dbReference type="NCBIfam" id="TIGR00215"/>
    </source>
</evidence>
<evidence type="ECO:0000256" key="2">
    <source>
        <dbReference type="ARBA" id="ARBA00012687"/>
    </source>
</evidence>
<keyword evidence="6 11" id="KW-0328">Glycosyltransferase</keyword>
<dbReference type="GO" id="GO:0016020">
    <property type="term" value="C:membrane"/>
    <property type="evidence" value="ECO:0007669"/>
    <property type="project" value="GOC"/>
</dbReference>
<keyword evidence="12" id="KW-1185">Reference proteome</keyword>
<gene>
    <name evidence="11" type="primary">lpxB</name>
    <name evidence="11" type="ORF">F6U93_04125</name>
</gene>
<comment type="caution">
    <text evidence="11">The sequence shown here is derived from an EMBL/GenBank/DDBJ whole genome shotgun (WGS) entry which is preliminary data.</text>
</comment>
<evidence type="ECO:0000256" key="6">
    <source>
        <dbReference type="ARBA" id="ARBA00022676"/>
    </source>
</evidence>
<evidence type="ECO:0000313" key="11">
    <source>
        <dbReference type="EMBL" id="KAB1068950.1"/>
    </source>
</evidence>
<dbReference type="EC" id="2.4.1.182" evidence="2 10"/>
<dbReference type="GO" id="GO:0009245">
    <property type="term" value="P:lipid A biosynthetic process"/>
    <property type="evidence" value="ECO:0007669"/>
    <property type="project" value="UniProtKB-UniRule"/>
</dbReference>
<dbReference type="SUPFAM" id="SSF53756">
    <property type="entry name" value="UDP-Glycosyltransferase/glycogen phosphorylase"/>
    <property type="match status" value="1"/>
</dbReference>
<proteinExistence type="predicted"/>
<sequence>MKYYIIAGEASGDLHGSNLIKALKDTDSQANIRCWGGDLMQDAGGDLVKHYKERAFMGFSEVIMNLNKIFKLIAFCKSDIEDFKPDVIVFIDNSGFNLRIAKWAKEKGFRTNYYISPQVWASRASRVTAIKRDIDNMFVILPFVKDFYKKYDYEVDFVGHPLIDAIANRNPTNELEFRKTHNLSDKPVIALLPGSRKQEITKMLSVMLSLVEHYPDYQFVIAGAPSQEHAFYKSFMNSDNVKFIANKTYDLLSISYAALVTSGTATLETALFKVPQVVCYKGSNISYQIAKRIITLKFISLVNLIMDREVVTELIQNDFNKKRLRTELDKILNPDFRKPLFLDYYELERALGGKGASKKTAQLIYNGIKA</sequence>
<evidence type="ECO:0000256" key="9">
    <source>
        <dbReference type="ARBA" id="ARBA00048975"/>
    </source>
</evidence>
<keyword evidence="7 11" id="KW-0808">Transferase</keyword>
<keyword evidence="8" id="KW-0443">Lipid metabolism</keyword>
<evidence type="ECO:0000256" key="4">
    <source>
        <dbReference type="ARBA" id="ARBA00022516"/>
    </source>
</evidence>
<dbReference type="GO" id="GO:0008915">
    <property type="term" value="F:lipid-A-disaccharide synthase activity"/>
    <property type="evidence" value="ECO:0007669"/>
    <property type="project" value="UniProtKB-UniRule"/>
</dbReference>
<dbReference type="GO" id="GO:0005543">
    <property type="term" value="F:phospholipid binding"/>
    <property type="evidence" value="ECO:0007669"/>
    <property type="project" value="TreeGrafter"/>
</dbReference>
<evidence type="ECO:0000256" key="5">
    <source>
        <dbReference type="ARBA" id="ARBA00022556"/>
    </source>
</evidence>
<dbReference type="Pfam" id="PF02684">
    <property type="entry name" value="LpxB"/>
    <property type="match status" value="1"/>
</dbReference>
<evidence type="ECO:0000256" key="8">
    <source>
        <dbReference type="ARBA" id="ARBA00023098"/>
    </source>
</evidence>
<evidence type="ECO:0000256" key="1">
    <source>
        <dbReference type="ARBA" id="ARBA00002056"/>
    </source>
</evidence>
<evidence type="ECO:0000313" key="12">
    <source>
        <dbReference type="Proteomes" id="UP000441333"/>
    </source>
</evidence>
<comment type="catalytic activity">
    <reaction evidence="9">
        <text>a lipid X + a UDP-2-N,3-O-bis[(3R)-3-hydroxyacyl]-alpha-D-glucosamine = a lipid A disaccharide + UDP + H(+)</text>
        <dbReference type="Rhea" id="RHEA:67828"/>
        <dbReference type="ChEBI" id="CHEBI:15378"/>
        <dbReference type="ChEBI" id="CHEBI:58223"/>
        <dbReference type="ChEBI" id="CHEBI:137748"/>
        <dbReference type="ChEBI" id="CHEBI:176338"/>
        <dbReference type="ChEBI" id="CHEBI:176343"/>
        <dbReference type="EC" id="2.4.1.182"/>
    </reaction>
</comment>
<dbReference type="PANTHER" id="PTHR30372:SF4">
    <property type="entry name" value="LIPID-A-DISACCHARIDE SYNTHASE, MITOCHONDRIAL-RELATED"/>
    <property type="match status" value="1"/>
</dbReference>
<keyword evidence="4" id="KW-0444">Lipid biosynthesis</keyword>
<keyword evidence="5" id="KW-0441">Lipid A biosynthesis</keyword>
<dbReference type="Gene3D" id="3.40.50.2000">
    <property type="entry name" value="Glycogen Phosphorylase B"/>
    <property type="match status" value="2"/>
</dbReference>
<dbReference type="RefSeq" id="WP_150937126.1">
    <property type="nucleotide sequence ID" value="NZ_WAAT01000028.1"/>
</dbReference>
<dbReference type="InterPro" id="IPR003835">
    <property type="entry name" value="Glyco_trans_19"/>
</dbReference>
<evidence type="ECO:0000256" key="3">
    <source>
        <dbReference type="ARBA" id="ARBA00020902"/>
    </source>
</evidence>
<comment type="function">
    <text evidence="1">Condensation of UDP-2,3-diacylglucosamine and 2,3-diacylglucosamine-1-phosphate to form lipid A disaccharide, a precursor of lipid A, a phosphorylated glycolipid that anchors the lipopolysaccharide to the outer membrane of the cell.</text>
</comment>
<dbReference type="AlphaFoldDB" id="A0A6N6MDV9"/>
<evidence type="ECO:0000256" key="7">
    <source>
        <dbReference type="ARBA" id="ARBA00022679"/>
    </source>
</evidence>
<protein>
    <recommendedName>
        <fullName evidence="3 10">Lipid-A-disaccharide synthase</fullName>
        <ecNumber evidence="2 10">2.4.1.182</ecNumber>
    </recommendedName>
</protein>
<dbReference type="EMBL" id="WAAT01000028">
    <property type="protein sequence ID" value="KAB1068950.1"/>
    <property type="molecule type" value="Genomic_DNA"/>
</dbReference>